<evidence type="ECO:0000256" key="2">
    <source>
        <dbReference type="ARBA" id="ARBA00007663"/>
    </source>
</evidence>
<evidence type="ECO:0000256" key="6">
    <source>
        <dbReference type="ARBA" id="ARBA00022694"/>
    </source>
</evidence>
<evidence type="ECO:0000256" key="10">
    <source>
        <dbReference type="ARBA" id="ARBA00029774"/>
    </source>
</evidence>
<keyword evidence="9" id="KW-0067">ATP-binding</keyword>
<evidence type="ECO:0000256" key="9">
    <source>
        <dbReference type="ARBA" id="ARBA00022840"/>
    </source>
</evidence>
<evidence type="ECO:0000313" key="14">
    <source>
        <dbReference type="Proteomes" id="UP000199452"/>
    </source>
</evidence>
<organism evidence="13 14">
    <name type="scientific">Williamwhitmania taraxaci</name>
    <dbReference type="NCBI Taxonomy" id="1640674"/>
    <lineage>
        <taxon>Bacteria</taxon>
        <taxon>Pseudomonadati</taxon>
        <taxon>Bacteroidota</taxon>
        <taxon>Bacteroidia</taxon>
        <taxon>Bacteroidales</taxon>
        <taxon>Williamwhitmaniaceae</taxon>
        <taxon>Williamwhitmania</taxon>
    </lineage>
</organism>
<feature type="domain" description="YrdC-like" evidence="12">
    <location>
        <begin position="8"/>
        <end position="193"/>
    </location>
</feature>
<dbReference type="GO" id="GO:0005737">
    <property type="term" value="C:cytoplasm"/>
    <property type="evidence" value="ECO:0007669"/>
    <property type="project" value="UniProtKB-SubCell"/>
</dbReference>
<comment type="subcellular location">
    <subcellularLocation>
        <location evidence="1">Cytoplasm</location>
    </subcellularLocation>
</comment>
<dbReference type="Gene3D" id="3.90.870.10">
    <property type="entry name" value="DHBP synthase"/>
    <property type="match status" value="1"/>
</dbReference>
<keyword evidence="8" id="KW-0547">Nucleotide-binding</keyword>
<evidence type="ECO:0000256" key="11">
    <source>
        <dbReference type="ARBA" id="ARBA00048366"/>
    </source>
</evidence>
<evidence type="ECO:0000259" key="12">
    <source>
        <dbReference type="PROSITE" id="PS51163"/>
    </source>
</evidence>
<evidence type="ECO:0000313" key="13">
    <source>
        <dbReference type="EMBL" id="SDC33321.1"/>
    </source>
</evidence>
<dbReference type="GO" id="GO:0000049">
    <property type="term" value="F:tRNA binding"/>
    <property type="evidence" value="ECO:0007669"/>
    <property type="project" value="TreeGrafter"/>
</dbReference>
<dbReference type="SUPFAM" id="SSF55821">
    <property type="entry name" value="YrdC/RibB"/>
    <property type="match status" value="1"/>
</dbReference>
<dbReference type="EC" id="2.7.7.87" evidence="3"/>
<comment type="similarity">
    <text evidence="2">Belongs to the SUA5 family.</text>
</comment>
<dbReference type="PANTHER" id="PTHR17490">
    <property type="entry name" value="SUA5"/>
    <property type="match status" value="1"/>
</dbReference>
<dbReference type="GO" id="GO:0061710">
    <property type="term" value="F:L-threonylcarbamoyladenylate synthase"/>
    <property type="evidence" value="ECO:0007669"/>
    <property type="project" value="UniProtKB-EC"/>
</dbReference>
<keyword evidence="14" id="KW-1185">Reference proteome</keyword>
<dbReference type="InterPro" id="IPR017945">
    <property type="entry name" value="DHBP_synth_RibB-like_a/b_dom"/>
</dbReference>
<dbReference type="PROSITE" id="PS51163">
    <property type="entry name" value="YRDC"/>
    <property type="match status" value="1"/>
</dbReference>
<dbReference type="PANTHER" id="PTHR17490:SF16">
    <property type="entry name" value="THREONYLCARBAMOYL-AMP SYNTHASE"/>
    <property type="match status" value="1"/>
</dbReference>
<dbReference type="Pfam" id="PF01300">
    <property type="entry name" value="Sua5_yciO_yrdC"/>
    <property type="match status" value="1"/>
</dbReference>
<dbReference type="GO" id="GO:0008033">
    <property type="term" value="P:tRNA processing"/>
    <property type="evidence" value="ECO:0007669"/>
    <property type="project" value="UniProtKB-KW"/>
</dbReference>
<dbReference type="InterPro" id="IPR050156">
    <property type="entry name" value="TC-AMP_synthase_SUA5"/>
</dbReference>
<dbReference type="EMBL" id="FMYP01000026">
    <property type="protein sequence ID" value="SDC33321.1"/>
    <property type="molecule type" value="Genomic_DNA"/>
</dbReference>
<proteinExistence type="inferred from homology"/>
<evidence type="ECO:0000256" key="1">
    <source>
        <dbReference type="ARBA" id="ARBA00004496"/>
    </source>
</evidence>
<dbReference type="GO" id="GO:0003725">
    <property type="term" value="F:double-stranded RNA binding"/>
    <property type="evidence" value="ECO:0007669"/>
    <property type="project" value="InterPro"/>
</dbReference>
<dbReference type="RefSeq" id="WP_092437902.1">
    <property type="nucleotide sequence ID" value="NZ_FMYP01000026.1"/>
</dbReference>
<dbReference type="Proteomes" id="UP000199452">
    <property type="component" value="Unassembled WGS sequence"/>
</dbReference>
<keyword evidence="4" id="KW-0963">Cytoplasm</keyword>
<accession>A0A1G6KR83</accession>
<name>A0A1G6KR83_9BACT</name>
<keyword evidence="6" id="KW-0819">tRNA processing</keyword>
<comment type="catalytic activity">
    <reaction evidence="11">
        <text>L-threonine + hydrogencarbonate + ATP = L-threonylcarbamoyladenylate + diphosphate + H2O</text>
        <dbReference type="Rhea" id="RHEA:36407"/>
        <dbReference type="ChEBI" id="CHEBI:15377"/>
        <dbReference type="ChEBI" id="CHEBI:17544"/>
        <dbReference type="ChEBI" id="CHEBI:30616"/>
        <dbReference type="ChEBI" id="CHEBI:33019"/>
        <dbReference type="ChEBI" id="CHEBI:57926"/>
        <dbReference type="ChEBI" id="CHEBI:73682"/>
        <dbReference type="EC" id="2.7.7.87"/>
    </reaction>
</comment>
<evidence type="ECO:0000256" key="8">
    <source>
        <dbReference type="ARBA" id="ARBA00022741"/>
    </source>
</evidence>
<protein>
    <recommendedName>
        <fullName evidence="10">L-threonylcarbamoyladenylate synthase</fullName>
        <ecNumber evidence="3">2.7.7.87</ecNumber>
    </recommendedName>
    <alternativeName>
        <fullName evidence="10">L-threonylcarbamoyladenylate synthase</fullName>
    </alternativeName>
</protein>
<dbReference type="GO" id="GO:0006450">
    <property type="term" value="P:regulation of translational fidelity"/>
    <property type="evidence" value="ECO:0007669"/>
    <property type="project" value="TreeGrafter"/>
</dbReference>
<dbReference type="AlphaFoldDB" id="A0A1G6KR83"/>
<keyword evidence="7" id="KW-0548">Nucleotidyltransferase</keyword>
<dbReference type="STRING" id="1640674.SAMN05216323_102628"/>
<evidence type="ECO:0000256" key="4">
    <source>
        <dbReference type="ARBA" id="ARBA00022490"/>
    </source>
</evidence>
<evidence type="ECO:0000256" key="5">
    <source>
        <dbReference type="ARBA" id="ARBA00022679"/>
    </source>
</evidence>
<dbReference type="GO" id="GO:0005524">
    <property type="term" value="F:ATP binding"/>
    <property type="evidence" value="ECO:0007669"/>
    <property type="project" value="UniProtKB-KW"/>
</dbReference>
<evidence type="ECO:0000256" key="7">
    <source>
        <dbReference type="ARBA" id="ARBA00022695"/>
    </source>
</evidence>
<dbReference type="InterPro" id="IPR006070">
    <property type="entry name" value="Sua5-like_dom"/>
</dbReference>
<keyword evidence="5" id="KW-0808">Transferase</keyword>
<sequence>MEQRANLDQYITEALKVLRAGGIILYPTDTVWGIGCDAENAEAVKKIYDLKKREDSKGMIILVDKADRINSYVNEVPEIAWSLIDITDTPLTIIYSGARNLPTNLLPPENSVGIRVVNHQFCEQLIRKLNRPLVSTSANTTEKPSPIQFHNISQEIIDGVDYVVPMEAEGEPTGKPSAIIMLGVGGQVKIVRE</sequence>
<reference evidence="13 14" key="1">
    <citation type="submission" date="2016-09" db="EMBL/GenBank/DDBJ databases">
        <authorList>
            <person name="Capua I."/>
            <person name="De Benedictis P."/>
            <person name="Joannis T."/>
            <person name="Lombin L.H."/>
            <person name="Cattoli G."/>
        </authorList>
    </citation>
    <scope>NUCLEOTIDE SEQUENCE [LARGE SCALE GENOMIC DNA]</scope>
    <source>
        <strain evidence="13 14">A7P-90m</strain>
    </source>
</reference>
<dbReference type="OrthoDB" id="9814580at2"/>
<dbReference type="NCBIfam" id="TIGR00057">
    <property type="entry name" value="L-threonylcarbamoyladenylate synthase"/>
    <property type="match status" value="1"/>
</dbReference>
<evidence type="ECO:0000256" key="3">
    <source>
        <dbReference type="ARBA" id="ARBA00012584"/>
    </source>
</evidence>
<gene>
    <name evidence="13" type="ORF">SAMN05216323_102628</name>
</gene>